<dbReference type="InterPro" id="IPR042047">
    <property type="entry name" value="SleB_dom1"/>
</dbReference>
<name>A0ABV0J0Y2_9NEIS</name>
<feature type="domain" description="Cell wall hydrolase SleB" evidence="1">
    <location>
        <begin position="19"/>
        <end position="135"/>
    </location>
</feature>
<sequence>MIAAAVMCLALNVFHEARGEPLAGQIAVAQVTINRAKEQDGVCSAVFEDKQFSWVDGRTRVKRIGGKVVSVELKRRALPNDERAWASAVSVATGALAGAYPDYARGAKFYHEKSVRPDWLKHFKKVAVIGNHVFYKGQKS</sequence>
<proteinExistence type="predicted"/>
<dbReference type="InterPro" id="IPR011105">
    <property type="entry name" value="Cell_wall_hydrolase_SleB"/>
</dbReference>
<dbReference type="EMBL" id="JBDXMI010000015">
    <property type="protein sequence ID" value="MEO9387199.1"/>
    <property type="molecule type" value="Genomic_DNA"/>
</dbReference>
<keyword evidence="2" id="KW-0378">Hydrolase</keyword>
<gene>
    <name evidence="2" type="ORF">ABI908_24190</name>
</gene>
<evidence type="ECO:0000259" key="1">
    <source>
        <dbReference type="Pfam" id="PF07486"/>
    </source>
</evidence>
<dbReference type="GO" id="GO:0016787">
    <property type="term" value="F:hydrolase activity"/>
    <property type="evidence" value="ECO:0007669"/>
    <property type="project" value="UniProtKB-KW"/>
</dbReference>
<dbReference type="RefSeq" id="WP_347937973.1">
    <property type="nucleotide sequence ID" value="NZ_JBDXMI010000015.1"/>
</dbReference>
<dbReference type="Pfam" id="PF07486">
    <property type="entry name" value="Hydrolase_2"/>
    <property type="match status" value="1"/>
</dbReference>
<accession>A0ABV0J0Y2</accession>
<organism evidence="2 3">
    <name type="scientific">Chromobacterium phragmitis</name>
    <dbReference type="NCBI Taxonomy" id="2202141"/>
    <lineage>
        <taxon>Bacteria</taxon>
        <taxon>Pseudomonadati</taxon>
        <taxon>Pseudomonadota</taxon>
        <taxon>Betaproteobacteria</taxon>
        <taxon>Neisseriales</taxon>
        <taxon>Chromobacteriaceae</taxon>
        <taxon>Chromobacterium</taxon>
    </lineage>
</organism>
<evidence type="ECO:0000313" key="2">
    <source>
        <dbReference type="EMBL" id="MEO9387199.1"/>
    </source>
</evidence>
<dbReference type="Gene3D" id="1.10.10.2520">
    <property type="entry name" value="Cell wall hydrolase SleB, domain 1"/>
    <property type="match status" value="1"/>
</dbReference>
<dbReference type="Proteomes" id="UP001462502">
    <property type="component" value="Unassembled WGS sequence"/>
</dbReference>
<protein>
    <submittedName>
        <fullName evidence="2">Cell wall hydrolase</fullName>
    </submittedName>
</protein>
<keyword evidence="3" id="KW-1185">Reference proteome</keyword>
<reference evidence="2 3" key="1">
    <citation type="submission" date="2024-05" db="EMBL/GenBank/DDBJ databases">
        <authorList>
            <person name="De Oliveira J.P."/>
            <person name="Noriler S.A."/>
            <person name="De Oliveira A.G."/>
            <person name="Sipoli D.S."/>
        </authorList>
    </citation>
    <scope>NUCLEOTIDE SEQUENCE [LARGE SCALE GENOMIC DNA]</scope>
    <source>
        <strain evidence="2 3">LABIM192</strain>
    </source>
</reference>
<comment type="caution">
    <text evidence="2">The sequence shown here is derived from an EMBL/GenBank/DDBJ whole genome shotgun (WGS) entry which is preliminary data.</text>
</comment>
<evidence type="ECO:0000313" key="3">
    <source>
        <dbReference type="Proteomes" id="UP001462502"/>
    </source>
</evidence>